<feature type="transmembrane region" description="Helical" evidence="1">
    <location>
        <begin position="151"/>
        <end position="168"/>
    </location>
</feature>
<protein>
    <recommendedName>
        <fullName evidence="4">DUF998 domain-containing protein</fullName>
    </recommendedName>
</protein>
<feature type="transmembrane region" description="Helical" evidence="1">
    <location>
        <begin position="61"/>
        <end position="82"/>
    </location>
</feature>
<keyword evidence="1" id="KW-1133">Transmembrane helix</keyword>
<name>E1STJ4_FERBD</name>
<dbReference type="eggNOG" id="ENOG5033GQ5">
    <property type="taxonomic scope" value="Bacteria"/>
</dbReference>
<dbReference type="HOGENOM" id="CLU_1184402_0_0_6"/>
<proteinExistence type="predicted"/>
<evidence type="ECO:0000313" key="3">
    <source>
        <dbReference type="Proteomes" id="UP000006683"/>
    </source>
</evidence>
<evidence type="ECO:0000256" key="1">
    <source>
        <dbReference type="SAM" id="Phobius"/>
    </source>
</evidence>
<organism evidence="2 3">
    <name type="scientific">Ferrimonas balearica (strain DSM 9799 / CCM 4581 / KCTC 23876 / PAT)</name>
    <dbReference type="NCBI Taxonomy" id="550540"/>
    <lineage>
        <taxon>Bacteria</taxon>
        <taxon>Pseudomonadati</taxon>
        <taxon>Pseudomonadota</taxon>
        <taxon>Gammaproteobacteria</taxon>
        <taxon>Alteromonadales</taxon>
        <taxon>Ferrimonadaceae</taxon>
        <taxon>Ferrimonas</taxon>
    </lineage>
</organism>
<feature type="transmembrane region" description="Helical" evidence="1">
    <location>
        <begin position="94"/>
        <end position="115"/>
    </location>
</feature>
<feature type="transmembrane region" description="Helical" evidence="1">
    <location>
        <begin position="12"/>
        <end position="35"/>
    </location>
</feature>
<evidence type="ECO:0000313" key="2">
    <source>
        <dbReference type="EMBL" id="ADN75127.1"/>
    </source>
</evidence>
<sequence length="222" mass="24458">MPANDGQTLERLANRLGSMGVLMLVLPSLLASLLYEGEAGEPFNFLNHSLSELGRYESSPLALLVNGGLFFGGLFLVVSFISRGWLRRRRPIKLSLNLSGVLMSLSVAACGLFPVNVGMVHAWAMTAFYVMTPICAVLYCFAILTEIPPRWGVIPALAAAGCAIALLTRDDRLLALMDRYPYGLFGADRPLIWWPALLGWMLLGFVALWLLYALVLVTRRNR</sequence>
<dbReference type="RefSeq" id="WP_013344433.1">
    <property type="nucleotide sequence ID" value="NC_014541.1"/>
</dbReference>
<dbReference type="KEGG" id="fbl:Fbal_0918"/>
<dbReference type="OrthoDB" id="6398939at2"/>
<evidence type="ECO:0008006" key="4">
    <source>
        <dbReference type="Google" id="ProtNLM"/>
    </source>
</evidence>
<dbReference type="Proteomes" id="UP000006683">
    <property type="component" value="Chromosome"/>
</dbReference>
<keyword evidence="1" id="KW-0812">Transmembrane</keyword>
<dbReference type="GeneID" id="67184016"/>
<keyword evidence="3" id="KW-1185">Reference proteome</keyword>
<accession>E1STJ4</accession>
<keyword evidence="1" id="KW-0472">Membrane</keyword>
<reference evidence="2 3" key="1">
    <citation type="journal article" date="2010" name="Stand. Genomic Sci.">
        <title>Complete genome sequence of Ferrimonas balearica type strain (PAT).</title>
        <authorList>
            <person name="Nolan M."/>
            <person name="Sikorski J."/>
            <person name="Davenport K."/>
            <person name="Lucas S."/>
            <person name="Glavina Del Rio T."/>
            <person name="Tice H."/>
            <person name="Cheng J."/>
            <person name="Goodwin L."/>
            <person name="Pitluck S."/>
            <person name="Liolios K."/>
            <person name="Ivanova N."/>
            <person name="Mavromatis K."/>
            <person name="Ovchinnikova G."/>
            <person name="Pati A."/>
            <person name="Chen A."/>
            <person name="Palaniappan K."/>
            <person name="Land M."/>
            <person name="Hauser L."/>
            <person name="Chang Y."/>
            <person name="Jeffries C."/>
            <person name="Tapia R."/>
            <person name="Brettin T."/>
            <person name="Detter J."/>
            <person name="Han C."/>
            <person name="Yasawong M."/>
            <person name="Rohde M."/>
            <person name="Tindall B."/>
            <person name="Goker M."/>
            <person name="Woyke T."/>
            <person name="Bristow J."/>
            <person name="Eisen J."/>
            <person name="Markowitz V."/>
            <person name="Hugenholtz P."/>
            <person name="Kyrpides N."/>
            <person name="Klenk H."/>
            <person name="Lapidus A."/>
        </authorList>
    </citation>
    <scope>NUCLEOTIDE SEQUENCE [LARGE SCALE GENOMIC DNA]</scope>
    <source>
        <strain evidence="3">DSM 9799 / CCM 4581 / KCTC 23876 / PAT</strain>
    </source>
</reference>
<feature type="transmembrane region" description="Helical" evidence="1">
    <location>
        <begin position="121"/>
        <end position="144"/>
    </location>
</feature>
<gene>
    <name evidence="2" type="ordered locus">Fbal_0918</name>
</gene>
<dbReference type="AlphaFoldDB" id="E1STJ4"/>
<dbReference type="EMBL" id="CP002209">
    <property type="protein sequence ID" value="ADN75127.1"/>
    <property type="molecule type" value="Genomic_DNA"/>
</dbReference>
<feature type="transmembrane region" description="Helical" evidence="1">
    <location>
        <begin position="192"/>
        <end position="217"/>
    </location>
</feature>